<evidence type="ECO:0000313" key="1">
    <source>
        <dbReference type="EMBL" id="APL99128.1"/>
    </source>
</evidence>
<protein>
    <submittedName>
        <fullName evidence="1">Putative structural protein</fullName>
    </submittedName>
</protein>
<dbReference type="Proteomes" id="UP000241389">
    <property type="component" value="Segment"/>
</dbReference>
<gene>
    <name evidence="1" type="ORF">LK3_18</name>
</gene>
<accession>A0A2D0W8Z1</accession>
<name>A0A2D0W8Z1_9CAUD</name>
<dbReference type="EMBL" id="KX961385">
    <property type="protein sequence ID" value="APL99128.1"/>
    <property type="molecule type" value="Genomic_DNA"/>
</dbReference>
<organism evidence="1">
    <name type="scientific">Bordetella phage LK3</name>
    <dbReference type="NCBI Taxonomy" id="1926943"/>
    <lineage>
        <taxon>Viruses</taxon>
        <taxon>Duplodnaviria</taxon>
        <taxon>Heunggongvirae</taxon>
        <taxon>Uroviricota</taxon>
        <taxon>Caudoviricetes</taxon>
        <taxon>Mesyanzhinovviridae</taxon>
        <taxon>Rabinowitzvirinae</taxon>
        <taxon>Vojvodinavirus</taxon>
        <taxon>Vojvodinavirus CN1</taxon>
        <taxon>Bordetella virus CN1</taxon>
    </lineage>
</organism>
<sequence length="152" mass="16832">MSLYKLFKTDQNLETDGIFIEYGTDDDGKPIRIKIARAGGSNKAFSKQLEKATRPYRKAIQSGMLDNATADRLYKDVFADTVVLGWENVKGADGEDLPFNRDNVLKLFEDLPDLFADLREQASSVALFREEVAEQDLGNSGKSSATGSSKDQ</sequence>
<reference evidence="1" key="1">
    <citation type="submission" date="2016-10" db="EMBL/GenBank/DDBJ databases">
        <title>vB_BbrS_LK3 siphovirus of Bordetella bronchiseptica: our friend or foe?</title>
        <authorList>
            <person name="Petrovic A."/>
            <person name="Doffkay Z."/>
            <person name="Rakhely G."/>
            <person name="Knezevic P."/>
        </authorList>
    </citation>
    <scope>NUCLEOTIDE SEQUENCE [LARGE SCALE GENOMIC DNA]</scope>
</reference>
<proteinExistence type="predicted"/>